<dbReference type="SUPFAM" id="SSF56317">
    <property type="entry name" value="Carbon-nitrogen hydrolase"/>
    <property type="match status" value="1"/>
</dbReference>
<keyword evidence="8 10" id="KW-0472">Membrane</keyword>
<feature type="transmembrane region" description="Helical" evidence="10">
    <location>
        <begin position="14"/>
        <end position="32"/>
    </location>
</feature>
<dbReference type="InterPro" id="IPR059110">
    <property type="entry name" value="Lnt_campylobact"/>
</dbReference>
<evidence type="ECO:0000256" key="1">
    <source>
        <dbReference type="ARBA" id="ARBA00004651"/>
    </source>
</evidence>
<evidence type="ECO:0000256" key="2">
    <source>
        <dbReference type="ARBA" id="ARBA00010065"/>
    </source>
</evidence>
<feature type="transmembrane region" description="Helical" evidence="10">
    <location>
        <begin position="38"/>
        <end position="53"/>
    </location>
</feature>
<accession>A0A0S4XLR4</accession>
<dbReference type="PANTHER" id="PTHR38686">
    <property type="entry name" value="APOLIPOPROTEIN N-ACYLTRANSFERASE"/>
    <property type="match status" value="1"/>
</dbReference>
<keyword evidence="4" id="KW-0997">Cell inner membrane</keyword>
<keyword evidence="7 10" id="KW-1133">Transmembrane helix</keyword>
<feature type="transmembrane region" description="Helical" evidence="10">
    <location>
        <begin position="147"/>
        <end position="170"/>
    </location>
</feature>
<dbReference type="GO" id="GO:0005886">
    <property type="term" value="C:plasma membrane"/>
    <property type="evidence" value="ECO:0007669"/>
    <property type="project" value="UniProtKB-SubCell"/>
</dbReference>
<dbReference type="PROSITE" id="PS50263">
    <property type="entry name" value="CN_HYDROLASE"/>
    <property type="match status" value="1"/>
</dbReference>
<feature type="transmembrane region" description="Helical" evidence="10">
    <location>
        <begin position="119"/>
        <end position="135"/>
    </location>
</feature>
<dbReference type="InterPro" id="IPR036526">
    <property type="entry name" value="C-N_Hydrolase_sf"/>
</dbReference>
<dbReference type="InterPro" id="IPR059109">
    <property type="entry name" value="Lnt_membrane_dom"/>
</dbReference>
<comment type="subcellular location">
    <subcellularLocation>
        <location evidence="1">Cell membrane</location>
        <topology evidence="1">Multi-pass membrane protein</topology>
    </subcellularLocation>
</comment>
<evidence type="ECO:0000256" key="3">
    <source>
        <dbReference type="ARBA" id="ARBA00022475"/>
    </source>
</evidence>
<dbReference type="Gene3D" id="3.60.110.10">
    <property type="entry name" value="Carbon-nitrogen hydrolase"/>
    <property type="match status" value="1"/>
</dbReference>
<evidence type="ECO:0000256" key="4">
    <source>
        <dbReference type="ARBA" id="ARBA00022519"/>
    </source>
</evidence>
<keyword evidence="5 12" id="KW-0808">Transferase</keyword>
<gene>
    <name evidence="12" type="primary">lnt</name>
    <name evidence="12" type="ORF">BN3087_230005</name>
</gene>
<organism evidence="12">
    <name type="scientific">Sulfurovum sp. enrichment culture clone C5</name>
    <dbReference type="NCBI Taxonomy" id="497650"/>
    <lineage>
        <taxon>Bacteria</taxon>
        <taxon>Pseudomonadati</taxon>
        <taxon>Campylobacterota</taxon>
        <taxon>Epsilonproteobacteria</taxon>
        <taxon>Campylobacterales</taxon>
        <taxon>Sulfurovaceae</taxon>
        <taxon>Sulfurovum</taxon>
        <taxon>environmental samples</taxon>
    </lineage>
</organism>
<dbReference type="EMBL" id="FAXN01000022">
    <property type="protein sequence ID" value="CUV65252.1"/>
    <property type="molecule type" value="Genomic_DNA"/>
</dbReference>
<evidence type="ECO:0000256" key="6">
    <source>
        <dbReference type="ARBA" id="ARBA00022692"/>
    </source>
</evidence>
<dbReference type="GO" id="GO:0016410">
    <property type="term" value="F:N-acyltransferase activity"/>
    <property type="evidence" value="ECO:0007669"/>
    <property type="project" value="InterPro"/>
</dbReference>
<keyword evidence="3" id="KW-1003">Cell membrane</keyword>
<evidence type="ECO:0000313" key="12">
    <source>
        <dbReference type="EMBL" id="CUV65252.1"/>
    </source>
</evidence>
<comment type="similarity">
    <text evidence="2">Belongs to the CN hydrolase family. Apolipoprotein N-acyltransferase subfamily.</text>
</comment>
<keyword evidence="6 10" id="KW-0812">Transmembrane</keyword>
<evidence type="ECO:0000259" key="11">
    <source>
        <dbReference type="PROSITE" id="PS50263"/>
    </source>
</evidence>
<protein>
    <submittedName>
        <fullName evidence="12">Apolipoprotein N-acyltransferase</fullName>
        <ecNumber evidence="12">2.3.1.-</ecNumber>
    </submittedName>
</protein>
<evidence type="ECO:0000256" key="8">
    <source>
        <dbReference type="ARBA" id="ARBA00023136"/>
    </source>
</evidence>
<feature type="transmembrane region" description="Helical" evidence="10">
    <location>
        <begin position="177"/>
        <end position="193"/>
    </location>
</feature>
<dbReference type="NCBIfam" id="TIGR00546">
    <property type="entry name" value="lnt"/>
    <property type="match status" value="1"/>
</dbReference>
<feature type="transmembrane region" description="Helical" evidence="10">
    <location>
        <begin position="85"/>
        <end position="107"/>
    </location>
</feature>
<proteinExistence type="inferred from homology"/>
<dbReference type="EC" id="2.3.1.-" evidence="12"/>
<dbReference type="NCBIfam" id="NF008934">
    <property type="entry name" value="PRK12291.1"/>
    <property type="match status" value="1"/>
</dbReference>
<feature type="transmembrane region" description="Helical" evidence="10">
    <location>
        <begin position="60"/>
        <end position="79"/>
    </location>
</feature>
<dbReference type="Pfam" id="PF26365">
    <property type="entry name" value="ApoNAT_membrane"/>
    <property type="match status" value="1"/>
</dbReference>
<evidence type="ECO:0000256" key="5">
    <source>
        <dbReference type="ARBA" id="ARBA00022679"/>
    </source>
</evidence>
<evidence type="ECO:0000256" key="10">
    <source>
        <dbReference type="SAM" id="Phobius"/>
    </source>
</evidence>
<evidence type="ECO:0000256" key="9">
    <source>
        <dbReference type="ARBA" id="ARBA00023315"/>
    </source>
</evidence>
<dbReference type="PANTHER" id="PTHR38686:SF1">
    <property type="entry name" value="APOLIPOPROTEIN N-ACYLTRANSFERASE"/>
    <property type="match status" value="1"/>
</dbReference>
<feature type="domain" description="CN hydrolase" evidence="11">
    <location>
        <begin position="205"/>
        <end position="424"/>
    </location>
</feature>
<dbReference type="InterPro" id="IPR003010">
    <property type="entry name" value="C-N_Hydrolase"/>
</dbReference>
<dbReference type="InterPro" id="IPR004563">
    <property type="entry name" value="Apolipo_AcylTrfase"/>
</dbReference>
<keyword evidence="12" id="KW-0449">Lipoprotein</keyword>
<evidence type="ECO:0000256" key="7">
    <source>
        <dbReference type="ARBA" id="ARBA00022989"/>
    </source>
</evidence>
<dbReference type="GO" id="GO:0042158">
    <property type="term" value="P:lipoprotein biosynthetic process"/>
    <property type="evidence" value="ECO:0007669"/>
    <property type="project" value="InterPro"/>
</dbReference>
<sequence>MFKKIFKYFTTDDILKGLSIAILLSSFIYFSYINLENKIINTIFGLLGLYLLIGEKNKVWFWSGFFIALLWFWWILLSFRFYDMAWAIPIGTFMVLLVYGFIFWFFAFLSSKLSKTTNIPISIFHAFFIFGFSYIHPFEFDWFKPELVFVDSFIGITKWQFAIVLSAIVLSKISNKLIFLCLVIFAYSGSIVNQKNDEIEKIKLVTTDISVDDKWQEAHQDTMFKIFFAQIDKAIAQKKKIVVFPESVFPLFLNLEPKLLSMLQQKAKKIDMVVGALYWDKHIPRNSTYVFSNNKIMVINKAVLVPFGEANPLPDWLGKYINKIFFKEGVIDYVASDKIINYKLDGKNIRNAICYEATSEKLYRDGPKHMIAISNNGWFLPSTEPTLQKLLLKYYSKKYGTTIYHSINMSPSYIVRNGEVSYVK</sequence>
<name>A0A0S4XLR4_9BACT</name>
<dbReference type="AlphaFoldDB" id="A0A0S4XLR4"/>
<reference evidence="12" key="1">
    <citation type="submission" date="2015-11" db="EMBL/GenBank/DDBJ databases">
        <authorList>
            <person name="Zhang Y."/>
            <person name="Guo Z."/>
        </authorList>
    </citation>
    <scope>NUCLEOTIDE SEQUENCE</scope>
    <source>
        <strain evidence="12">BN30871</strain>
    </source>
</reference>
<keyword evidence="9 12" id="KW-0012">Acyltransferase</keyword>